<name>A0ABV5FFD6_9FLAO</name>
<gene>
    <name evidence="3" type="ORF">ACFFU9_13660</name>
</gene>
<evidence type="ECO:0000313" key="3">
    <source>
        <dbReference type="EMBL" id="MFB9057788.1"/>
    </source>
</evidence>
<accession>A0ABV5FFD6</accession>
<proteinExistence type="predicted"/>
<keyword evidence="2" id="KW-0732">Signal</keyword>
<keyword evidence="4" id="KW-1185">Reference proteome</keyword>
<evidence type="ECO:0000313" key="4">
    <source>
        <dbReference type="Proteomes" id="UP001589585"/>
    </source>
</evidence>
<dbReference type="EMBL" id="JBHMFC010000095">
    <property type="protein sequence ID" value="MFB9057788.1"/>
    <property type="molecule type" value="Genomic_DNA"/>
</dbReference>
<evidence type="ECO:0000256" key="2">
    <source>
        <dbReference type="SAM" id="SignalP"/>
    </source>
</evidence>
<comment type="caution">
    <text evidence="3">The sequence shown here is derived from an EMBL/GenBank/DDBJ whole genome shotgun (WGS) entry which is preliminary data.</text>
</comment>
<evidence type="ECO:0000256" key="1">
    <source>
        <dbReference type="SAM" id="Phobius"/>
    </source>
</evidence>
<sequence>MIKSIIFFILLTGSMSFAQSHLVSGNITPVKEDGLYRIRIPQNIRSYATKDLRDFRVWDTKGQQVPYFIQPTSDYKKTKVSDFEAFPIISNTRIADSNATYIFKNSYKTLDKAVLLIANYQGNKTYRLEGSNDQEHWFGLVNSGQLNQLSHAIETRVYKTIHFPVCSYPYLKIVFDDRHSLPINLLEIGIANTETLDIVPVTMENVPVESITFLEKDKKTQIHARFERPEGIDQIQMVITAPDLYSRNAELYTLKEEEVKRRLETYREYIATFTIRSDKALVFDLPTTIEQDIYLEIDNKDNPKLHISDIHFMQAPVYLVASLKQGEPYKVTAGNDNLNFPDYDIFDATNTTKNELPIAEINTVAYQQPVTKAKDAIPFWQQSWFMWCCIGLAAIMISYFAFSLLKDLSKNKH</sequence>
<dbReference type="Pfam" id="PF13163">
    <property type="entry name" value="DUF3999"/>
    <property type="match status" value="2"/>
</dbReference>
<organism evidence="3 4">
    <name type="scientific">Mariniflexile ostreae</name>
    <dbReference type="NCBI Taxonomy" id="1520892"/>
    <lineage>
        <taxon>Bacteria</taxon>
        <taxon>Pseudomonadati</taxon>
        <taxon>Bacteroidota</taxon>
        <taxon>Flavobacteriia</taxon>
        <taxon>Flavobacteriales</taxon>
        <taxon>Flavobacteriaceae</taxon>
        <taxon>Mariniflexile</taxon>
    </lineage>
</organism>
<keyword evidence="1" id="KW-0812">Transmembrane</keyword>
<feature type="transmembrane region" description="Helical" evidence="1">
    <location>
        <begin position="384"/>
        <end position="405"/>
    </location>
</feature>
<dbReference type="Proteomes" id="UP001589585">
    <property type="component" value="Unassembled WGS sequence"/>
</dbReference>
<keyword evidence="1" id="KW-1133">Transmembrane helix</keyword>
<keyword evidence="1" id="KW-0472">Membrane</keyword>
<reference evidence="3 4" key="1">
    <citation type="submission" date="2024-09" db="EMBL/GenBank/DDBJ databases">
        <authorList>
            <person name="Sun Q."/>
            <person name="Mori K."/>
        </authorList>
    </citation>
    <scope>NUCLEOTIDE SEQUENCE [LARGE SCALE GENOMIC DNA]</scope>
    <source>
        <strain evidence="3 4">CECT 8622</strain>
    </source>
</reference>
<feature type="chain" id="PRO_5047302009" evidence="2">
    <location>
        <begin position="19"/>
        <end position="413"/>
    </location>
</feature>
<dbReference type="RefSeq" id="WP_379862042.1">
    <property type="nucleotide sequence ID" value="NZ_JBHMFC010000095.1"/>
</dbReference>
<feature type="signal peptide" evidence="2">
    <location>
        <begin position="1"/>
        <end position="18"/>
    </location>
</feature>
<dbReference type="InterPro" id="IPR025060">
    <property type="entry name" value="DUF3999"/>
</dbReference>
<protein>
    <submittedName>
        <fullName evidence="3">DUF3999 family protein</fullName>
    </submittedName>
</protein>